<dbReference type="CDD" id="cd02440">
    <property type="entry name" value="AdoMet_MTases"/>
    <property type="match status" value="1"/>
</dbReference>
<keyword evidence="3 5" id="KW-0808">Transferase</keyword>
<dbReference type="PANTHER" id="PTHR24422:SF10">
    <property type="entry name" value="CHEMOTAXIS PROTEIN METHYLTRANSFERASE 2"/>
    <property type="match status" value="1"/>
</dbReference>
<name>A0ABZ0PF46_9PROT</name>
<evidence type="ECO:0000256" key="3">
    <source>
        <dbReference type="ARBA" id="ARBA00022679"/>
    </source>
</evidence>
<dbReference type="PROSITE" id="PS50123">
    <property type="entry name" value="CHER"/>
    <property type="match status" value="1"/>
</dbReference>
<dbReference type="PIRSF" id="PIRSF000410">
    <property type="entry name" value="CheR"/>
    <property type="match status" value="1"/>
</dbReference>
<accession>A0ABZ0PF46</accession>
<evidence type="ECO:0000256" key="4">
    <source>
        <dbReference type="ARBA" id="ARBA00022691"/>
    </source>
</evidence>
<comment type="function">
    <text evidence="5">Methylation of the membrane-bound methyl-accepting chemotaxis proteins (MCP) to form gamma-glutamyl methyl ester residues in MCP.</text>
</comment>
<evidence type="ECO:0000256" key="5">
    <source>
        <dbReference type="PIRNR" id="PIRNR000410"/>
    </source>
</evidence>
<sequence>MTHLSAQPPASGFPEEDVARFQDFFYRRTGIQFGHAKRYFLDRRLQERLDATGAPSLRAYLLALRFEDPDGAELQQVVNAMTVNETYFYREEYQFRCLAQELLPALTKARPGERLRIWSLPCSTGEEPYSIALHLIENWPDLEVVEVEITGSDIDTRVLAQARQGVYEARAVQNLPAAMLERHFETTGKGRWRIGRALRDAVSFTTVNLADAACMRAHRGRYDVIFCRNLLIYFDDSSRRQAAEALYDSLRPGGFLCLGHSESMSRMSSLFTVRKCVDAIVYQRPFA</sequence>
<dbReference type="InterPro" id="IPR029063">
    <property type="entry name" value="SAM-dependent_MTases_sf"/>
</dbReference>
<evidence type="ECO:0000313" key="8">
    <source>
        <dbReference type="Proteomes" id="UP001305521"/>
    </source>
</evidence>
<dbReference type="Gene3D" id="3.40.50.150">
    <property type="entry name" value="Vaccinia Virus protein VP39"/>
    <property type="match status" value="1"/>
</dbReference>
<dbReference type="InterPro" id="IPR022642">
    <property type="entry name" value="CheR_C"/>
</dbReference>
<proteinExistence type="predicted"/>
<dbReference type="SUPFAM" id="SSF47757">
    <property type="entry name" value="Chemotaxis receptor methyltransferase CheR, N-terminal domain"/>
    <property type="match status" value="1"/>
</dbReference>
<dbReference type="InterPro" id="IPR026024">
    <property type="entry name" value="Chemotaxis_MeTrfase_CheR"/>
</dbReference>
<dbReference type="Pfam" id="PF03705">
    <property type="entry name" value="CheR_N"/>
    <property type="match status" value="1"/>
</dbReference>
<dbReference type="Pfam" id="PF01739">
    <property type="entry name" value="CheR"/>
    <property type="match status" value="1"/>
</dbReference>
<dbReference type="InterPro" id="IPR036804">
    <property type="entry name" value="CheR_N_sf"/>
</dbReference>
<gene>
    <name evidence="7" type="ORF">R9Z33_17000</name>
</gene>
<dbReference type="PANTHER" id="PTHR24422">
    <property type="entry name" value="CHEMOTAXIS PROTEIN METHYLTRANSFERASE"/>
    <property type="match status" value="1"/>
</dbReference>
<comment type="catalytic activity">
    <reaction evidence="1 5">
        <text>L-glutamyl-[protein] + S-adenosyl-L-methionine = [protein]-L-glutamate 5-O-methyl ester + S-adenosyl-L-homocysteine</text>
        <dbReference type="Rhea" id="RHEA:24452"/>
        <dbReference type="Rhea" id="RHEA-COMP:10208"/>
        <dbReference type="Rhea" id="RHEA-COMP:10311"/>
        <dbReference type="ChEBI" id="CHEBI:29973"/>
        <dbReference type="ChEBI" id="CHEBI:57856"/>
        <dbReference type="ChEBI" id="CHEBI:59789"/>
        <dbReference type="ChEBI" id="CHEBI:82795"/>
        <dbReference type="EC" id="2.1.1.80"/>
    </reaction>
</comment>
<dbReference type="PRINTS" id="PR00996">
    <property type="entry name" value="CHERMTFRASE"/>
</dbReference>
<dbReference type="SUPFAM" id="SSF53335">
    <property type="entry name" value="S-adenosyl-L-methionine-dependent methyltransferases"/>
    <property type="match status" value="1"/>
</dbReference>
<dbReference type="Proteomes" id="UP001305521">
    <property type="component" value="Chromosome"/>
</dbReference>
<dbReference type="SMART" id="SM00138">
    <property type="entry name" value="MeTrc"/>
    <property type="match status" value="1"/>
</dbReference>
<keyword evidence="8" id="KW-1185">Reference proteome</keyword>
<organism evidence="7 8">
    <name type="scientific">Sediminicoccus rosea</name>
    <dbReference type="NCBI Taxonomy" id="1225128"/>
    <lineage>
        <taxon>Bacteria</taxon>
        <taxon>Pseudomonadati</taxon>
        <taxon>Pseudomonadota</taxon>
        <taxon>Alphaproteobacteria</taxon>
        <taxon>Acetobacterales</taxon>
        <taxon>Roseomonadaceae</taxon>
        <taxon>Sediminicoccus</taxon>
    </lineage>
</organism>
<keyword evidence="4 5" id="KW-0949">S-adenosyl-L-methionine</keyword>
<dbReference type="RefSeq" id="WP_318647757.1">
    <property type="nucleotide sequence ID" value="NZ_CP137852.1"/>
</dbReference>
<dbReference type="InterPro" id="IPR022641">
    <property type="entry name" value="CheR_N"/>
</dbReference>
<dbReference type="InterPro" id="IPR050903">
    <property type="entry name" value="Bact_Chemotaxis_MeTrfase"/>
</dbReference>
<protein>
    <recommendedName>
        <fullName evidence="5">Chemotaxis protein methyltransferase</fullName>
        <ecNumber evidence="5">2.1.1.80</ecNumber>
    </recommendedName>
</protein>
<evidence type="ECO:0000259" key="6">
    <source>
        <dbReference type="PROSITE" id="PS50123"/>
    </source>
</evidence>
<dbReference type="EC" id="2.1.1.80" evidence="5"/>
<keyword evidence="2 5" id="KW-0489">Methyltransferase</keyword>
<evidence type="ECO:0000256" key="1">
    <source>
        <dbReference type="ARBA" id="ARBA00001541"/>
    </source>
</evidence>
<evidence type="ECO:0000256" key="2">
    <source>
        <dbReference type="ARBA" id="ARBA00022603"/>
    </source>
</evidence>
<dbReference type="EMBL" id="CP137852">
    <property type="protein sequence ID" value="WPB83800.1"/>
    <property type="molecule type" value="Genomic_DNA"/>
</dbReference>
<reference evidence="7 8" key="1">
    <citation type="submission" date="2023-11" db="EMBL/GenBank/DDBJ databases">
        <title>Arctic aerobic anoxygenic photoheterotroph Sediminicoccus rosea KRV36 adapts its photosynthesis to long days of polar summer.</title>
        <authorList>
            <person name="Tomasch J."/>
            <person name="Kopejtka K."/>
            <person name="Bily T."/>
            <person name="Gardiner A.T."/>
            <person name="Gardian Z."/>
            <person name="Shivaramu S."/>
            <person name="Koblizek M."/>
            <person name="Engelhardt F."/>
            <person name="Kaftan D."/>
        </authorList>
    </citation>
    <scope>NUCLEOTIDE SEQUENCE [LARGE SCALE GENOMIC DNA]</scope>
    <source>
        <strain evidence="7 8">R-30</strain>
    </source>
</reference>
<feature type="domain" description="CheR-type methyltransferase" evidence="6">
    <location>
        <begin position="15"/>
        <end position="287"/>
    </location>
</feature>
<dbReference type="Gene3D" id="1.10.155.10">
    <property type="entry name" value="Chemotaxis receptor methyltransferase CheR, N-terminal domain"/>
    <property type="match status" value="1"/>
</dbReference>
<evidence type="ECO:0000313" key="7">
    <source>
        <dbReference type="EMBL" id="WPB83800.1"/>
    </source>
</evidence>
<dbReference type="InterPro" id="IPR000780">
    <property type="entry name" value="CheR_MeTrfase"/>
</dbReference>